<sequence length="99" mass="10979">MVALQLLISAVLAFTDIVNRDALSPACPPPNLRDHYPPLLNFHPPALVIANLSENEQQPSMAGESYRRLGPSPCTWNSWNARHSHQPNPIPIIHPFPTV</sequence>
<accession>A0ACD1G3W5</accession>
<evidence type="ECO:0000313" key="2">
    <source>
        <dbReference type="Proteomes" id="UP000249057"/>
    </source>
</evidence>
<name>A0ACD1G3W5_9EURO</name>
<keyword evidence="2" id="KW-1185">Reference proteome</keyword>
<evidence type="ECO:0000313" key="1">
    <source>
        <dbReference type="EMBL" id="RAH43907.1"/>
    </source>
</evidence>
<proteinExistence type="predicted"/>
<organism evidence="1 2">
    <name type="scientific">Aspergillus brunneoviolaceus CBS 621.78</name>
    <dbReference type="NCBI Taxonomy" id="1450534"/>
    <lineage>
        <taxon>Eukaryota</taxon>
        <taxon>Fungi</taxon>
        <taxon>Dikarya</taxon>
        <taxon>Ascomycota</taxon>
        <taxon>Pezizomycotina</taxon>
        <taxon>Eurotiomycetes</taxon>
        <taxon>Eurotiomycetidae</taxon>
        <taxon>Eurotiales</taxon>
        <taxon>Aspergillaceae</taxon>
        <taxon>Aspergillus</taxon>
        <taxon>Aspergillus subgen. Circumdati</taxon>
    </lineage>
</organism>
<dbReference type="Proteomes" id="UP000249057">
    <property type="component" value="Unassembled WGS sequence"/>
</dbReference>
<protein>
    <submittedName>
        <fullName evidence="1">Uncharacterized protein</fullName>
    </submittedName>
</protein>
<reference evidence="1" key="1">
    <citation type="submission" date="2018-02" db="EMBL/GenBank/DDBJ databases">
        <title>The genomes of Aspergillus section Nigri reveals drivers in fungal speciation.</title>
        <authorList>
            <consortium name="DOE Joint Genome Institute"/>
            <person name="Vesth T.C."/>
            <person name="Nybo J."/>
            <person name="Theobald S."/>
            <person name="Brandl J."/>
            <person name="Frisvad J.C."/>
            <person name="Nielsen K.F."/>
            <person name="Lyhne E.K."/>
            <person name="Kogle M.E."/>
            <person name="Kuo A."/>
            <person name="Riley R."/>
            <person name="Clum A."/>
            <person name="Nolan M."/>
            <person name="Lipzen A."/>
            <person name="Salamov A."/>
            <person name="Henrissat B."/>
            <person name="Wiebenga A."/>
            <person name="De vries R.P."/>
            <person name="Grigoriev I.V."/>
            <person name="Mortensen U.H."/>
            <person name="Andersen M.R."/>
            <person name="Baker S.E."/>
        </authorList>
    </citation>
    <scope>NUCLEOTIDE SEQUENCE</scope>
    <source>
        <strain evidence="1">CBS 621.78</strain>
    </source>
</reference>
<gene>
    <name evidence="1" type="ORF">BO95DRAFT_444677</name>
</gene>
<dbReference type="EMBL" id="KZ825358">
    <property type="protein sequence ID" value="RAH43907.1"/>
    <property type="molecule type" value="Genomic_DNA"/>
</dbReference>